<gene>
    <name evidence="2" type="ORF">HDIA_2297</name>
</gene>
<name>A0A2C9D6R4_9HYPH</name>
<dbReference type="GO" id="GO:0016301">
    <property type="term" value="F:kinase activity"/>
    <property type="evidence" value="ECO:0007669"/>
    <property type="project" value="UniProtKB-KW"/>
</dbReference>
<protein>
    <submittedName>
        <fullName evidence="2">Acetylglutamate kinase</fullName>
    </submittedName>
</protein>
<evidence type="ECO:0000313" key="2">
    <source>
        <dbReference type="EMBL" id="SON55838.1"/>
    </source>
</evidence>
<keyword evidence="3" id="KW-1185">Reference proteome</keyword>
<dbReference type="Pfam" id="PF00696">
    <property type="entry name" value="AA_kinase"/>
    <property type="match status" value="1"/>
</dbReference>
<dbReference type="SUPFAM" id="SSF53633">
    <property type="entry name" value="Carbamate kinase-like"/>
    <property type="match status" value="1"/>
</dbReference>
<feature type="domain" description="Aspartate/glutamate/uridylate kinase" evidence="1">
    <location>
        <begin position="8"/>
        <end position="82"/>
    </location>
</feature>
<dbReference type="Gene3D" id="3.40.1160.10">
    <property type="entry name" value="Acetylglutamate kinase-like"/>
    <property type="match status" value="1"/>
</dbReference>
<dbReference type="OrthoDB" id="6683219at2"/>
<dbReference type="Proteomes" id="UP000223606">
    <property type="component" value="Chromosome 1"/>
</dbReference>
<evidence type="ECO:0000313" key="3">
    <source>
        <dbReference type="Proteomes" id="UP000223606"/>
    </source>
</evidence>
<sequence>MMTDRPALMVVKIGGSLMSQRPLLDRLMARIAASKARVVMLPGGGAIADGIRQAQREAGFSDRLAHDFAIDAMTKFGEILCEFYPQCRMVGTPAEADTCWQAGGLPVWHASRQFIGRDDIAESWDVTSDSLAAVLARDLGADRLILVKSIDVADQDRLQDIAAKGQVDAAFLKYASEFQGEVAFVGPAALSADTNPFATGTHKVPERRHAS</sequence>
<keyword evidence="2" id="KW-0418">Kinase</keyword>
<dbReference type="EMBL" id="LT960614">
    <property type="protein sequence ID" value="SON55838.1"/>
    <property type="molecule type" value="Genomic_DNA"/>
</dbReference>
<evidence type="ECO:0000259" key="1">
    <source>
        <dbReference type="Pfam" id="PF00696"/>
    </source>
</evidence>
<dbReference type="InterPro" id="IPR001048">
    <property type="entry name" value="Asp/Glu/Uridylate_kinase"/>
</dbReference>
<dbReference type="InterPro" id="IPR036393">
    <property type="entry name" value="AceGlu_kinase-like_sf"/>
</dbReference>
<keyword evidence="2" id="KW-0808">Transferase</keyword>
<organism evidence="2 3">
    <name type="scientific">Hartmannibacter diazotrophicus</name>
    <dbReference type="NCBI Taxonomy" id="1482074"/>
    <lineage>
        <taxon>Bacteria</taxon>
        <taxon>Pseudomonadati</taxon>
        <taxon>Pseudomonadota</taxon>
        <taxon>Alphaproteobacteria</taxon>
        <taxon>Hyphomicrobiales</taxon>
        <taxon>Pleomorphomonadaceae</taxon>
        <taxon>Hartmannibacter</taxon>
    </lineage>
</organism>
<dbReference type="RefSeq" id="WP_099556296.1">
    <property type="nucleotide sequence ID" value="NZ_LT960614.1"/>
</dbReference>
<proteinExistence type="predicted"/>
<dbReference type="AlphaFoldDB" id="A0A2C9D6R4"/>
<dbReference type="KEGG" id="hdi:HDIA_2297"/>
<reference evidence="3" key="1">
    <citation type="submission" date="2017-09" db="EMBL/GenBank/DDBJ databases">
        <title>Genome sequence of Nannocystis excedens DSM 71.</title>
        <authorList>
            <person name="Blom J."/>
        </authorList>
    </citation>
    <scope>NUCLEOTIDE SEQUENCE [LARGE SCALE GENOMIC DNA]</scope>
    <source>
        <strain evidence="3">type strain: E19</strain>
    </source>
</reference>
<accession>A0A2C9D6R4</accession>